<feature type="transmembrane region" description="Helical" evidence="9">
    <location>
        <begin position="216"/>
        <end position="234"/>
    </location>
</feature>
<evidence type="ECO:0000256" key="8">
    <source>
        <dbReference type="ARBA" id="ARBA00023136"/>
    </source>
</evidence>
<evidence type="ECO:0000256" key="9">
    <source>
        <dbReference type="SAM" id="Phobius"/>
    </source>
</evidence>
<accession>A0AA36IW89</accession>
<evidence type="ECO:0000256" key="1">
    <source>
        <dbReference type="ARBA" id="ARBA00004651"/>
    </source>
</evidence>
<keyword evidence="12" id="KW-1185">Reference proteome</keyword>
<dbReference type="InterPro" id="IPR015414">
    <property type="entry name" value="TMEM64"/>
</dbReference>
<dbReference type="AlphaFoldDB" id="A0AA36IW89"/>
<reference evidence="11" key="1">
    <citation type="submission" date="2023-08" db="EMBL/GenBank/DDBJ databases">
        <authorList>
            <person name="Chen Y."/>
            <person name="Shah S."/>
            <person name="Dougan E. K."/>
            <person name="Thang M."/>
            <person name="Chan C."/>
        </authorList>
    </citation>
    <scope>NUCLEOTIDE SEQUENCE</scope>
</reference>
<evidence type="ECO:0000313" key="11">
    <source>
        <dbReference type="EMBL" id="CAJ1393924.1"/>
    </source>
</evidence>
<dbReference type="InterPro" id="IPR043145">
    <property type="entry name" value="Znf_ZZ_sf"/>
</dbReference>
<evidence type="ECO:0000256" key="5">
    <source>
        <dbReference type="ARBA" id="ARBA00022771"/>
    </source>
</evidence>
<evidence type="ECO:0000256" key="2">
    <source>
        <dbReference type="ARBA" id="ARBA00022475"/>
    </source>
</evidence>
<evidence type="ECO:0000259" key="10">
    <source>
        <dbReference type="Pfam" id="PF09335"/>
    </source>
</evidence>
<keyword evidence="8 9" id="KW-0472">Membrane</keyword>
<sequence length="570" mass="63945">MCVLCTSSGVMGKLGFGMASDSTTATWEEGSVPLEPLELSRVPEESGTGSASIPHRQSSCNSARRSFHSWNSFQNSYELVGIGEDLDRRCLHNHLLHQMEAVKSHRFVCDFCRHAISKGDKFWSCPRCVWDVCEACYEKGARFKEGDLLELVHQLENYPRGTVGTIKEVVNDEEGRHKALKVVIVPLDPAEDPPEETLMPQDFKKIKVLDAPKTDVRMMVGILLITALFMYGILDHRRLNTLLKRFVDWCKTLGMWSSVMLFLVSSILPVIMLPVFPIMALSGPLFTEMNDGEAFVGGTVAFAVVFSGLWVGSVTAFALGKSLLHDYARRASKGSRVLRRLNRIIDKAGIKIVFMARSLPILPAEVFDYACAMTTLAVHEYAIGCLGSAVPVAFWTYSTAQAANLARPERSPPTTHLALILLNIGCLVVLTLVLVHVIQSHEQDSTDEFVEVEWHENMKDPKAEVVRALQTQSLQLSREGRDFTIRDKSNKLLQVWDEQGFIPRLSRKWECRAELTPENFPLKIHIHKDEPLVNDLLEPVVSVVQKARKRLSSKIIYRELATTDQSLTMP</sequence>
<dbReference type="GO" id="GO:0005886">
    <property type="term" value="C:plasma membrane"/>
    <property type="evidence" value="ECO:0007669"/>
    <property type="project" value="UniProtKB-SubCell"/>
</dbReference>
<feature type="transmembrane region" description="Helical" evidence="9">
    <location>
        <begin position="300"/>
        <end position="320"/>
    </location>
</feature>
<dbReference type="SUPFAM" id="SSF57850">
    <property type="entry name" value="RING/U-box"/>
    <property type="match status" value="1"/>
</dbReference>
<dbReference type="Pfam" id="PF09335">
    <property type="entry name" value="VTT_dom"/>
    <property type="match status" value="1"/>
</dbReference>
<keyword evidence="7 9" id="KW-1133">Transmembrane helix</keyword>
<keyword evidence="3 9" id="KW-0812">Transmembrane</keyword>
<evidence type="ECO:0000256" key="7">
    <source>
        <dbReference type="ARBA" id="ARBA00022989"/>
    </source>
</evidence>
<gene>
    <name evidence="11" type="ORF">EVOR1521_LOCUS18679</name>
</gene>
<keyword evidence="4" id="KW-0479">Metal-binding</keyword>
<comment type="subcellular location">
    <subcellularLocation>
        <location evidence="1">Cell membrane</location>
        <topology evidence="1">Multi-pass membrane protein</topology>
    </subcellularLocation>
</comment>
<dbReference type="Proteomes" id="UP001178507">
    <property type="component" value="Unassembled WGS sequence"/>
</dbReference>
<dbReference type="Gene3D" id="3.30.60.90">
    <property type="match status" value="1"/>
</dbReference>
<dbReference type="PANTHER" id="PTHR12677:SF59">
    <property type="entry name" value="GOLGI APPARATUS MEMBRANE PROTEIN TVP38-RELATED"/>
    <property type="match status" value="1"/>
</dbReference>
<protein>
    <recommendedName>
        <fullName evidence="10">VTT domain-containing protein</fullName>
    </recommendedName>
</protein>
<keyword evidence="5" id="KW-0863">Zinc-finger</keyword>
<evidence type="ECO:0000256" key="3">
    <source>
        <dbReference type="ARBA" id="ARBA00022692"/>
    </source>
</evidence>
<evidence type="ECO:0000313" key="12">
    <source>
        <dbReference type="Proteomes" id="UP001178507"/>
    </source>
</evidence>
<evidence type="ECO:0000256" key="4">
    <source>
        <dbReference type="ARBA" id="ARBA00022723"/>
    </source>
</evidence>
<name>A0AA36IW89_9DINO</name>
<comment type="caution">
    <text evidence="11">The sequence shown here is derived from an EMBL/GenBank/DDBJ whole genome shotgun (WGS) entry which is preliminary data.</text>
</comment>
<dbReference type="PANTHER" id="PTHR12677">
    <property type="entry name" value="GOLGI APPARATUS MEMBRANE PROTEIN TVP38-RELATED"/>
    <property type="match status" value="1"/>
</dbReference>
<feature type="domain" description="VTT" evidence="10">
    <location>
        <begin position="286"/>
        <end position="399"/>
    </location>
</feature>
<feature type="transmembrane region" description="Helical" evidence="9">
    <location>
        <begin position="417"/>
        <end position="438"/>
    </location>
</feature>
<feature type="transmembrane region" description="Helical" evidence="9">
    <location>
        <begin position="255"/>
        <end position="280"/>
    </location>
</feature>
<organism evidence="11 12">
    <name type="scientific">Effrenium voratum</name>
    <dbReference type="NCBI Taxonomy" id="2562239"/>
    <lineage>
        <taxon>Eukaryota</taxon>
        <taxon>Sar</taxon>
        <taxon>Alveolata</taxon>
        <taxon>Dinophyceae</taxon>
        <taxon>Suessiales</taxon>
        <taxon>Symbiodiniaceae</taxon>
        <taxon>Effrenium</taxon>
    </lineage>
</organism>
<evidence type="ECO:0000256" key="6">
    <source>
        <dbReference type="ARBA" id="ARBA00022833"/>
    </source>
</evidence>
<keyword evidence="6" id="KW-0862">Zinc</keyword>
<dbReference type="InterPro" id="IPR032816">
    <property type="entry name" value="VTT_dom"/>
</dbReference>
<dbReference type="EMBL" id="CAUJNA010002669">
    <property type="protein sequence ID" value="CAJ1393924.1"/>
    <property type="molecule type" value="Genomic_DNA"/>
</dbReference>
<dbReference type="GO" id="GO:0008270">
    <property type="term" value="F:zinc ion binding"/>
    <property type="evidence" value="ECO:0007669"/>
    <property type="project" value="UniProtKB-KW"/>
</dbReference>
<proteinExistence type="predicted"/>
<keyword evidence="2" id="KW-1003">Cell membrane</keyword>